<proteinExistence type="predicted"/>
<dbReference type="Proteomes" id="UP000215914">
    <property type="component" value="Unassembled WGS sequence"/>
</dbReference>
<dbReference type="EMBL" id="MNCJ02000323">
    <property type="protein sequence ID" value="KAF5796900.1"/>
    <property type="molecule type" value="Genomic_DNA"/>
</dbReference>
<dbReference type="Gramene" id="mRNA:HanXRQr2_Chr08g0357251">
    <property type="protein sequence ID" value="CDS:HanXRQr2_Chr08g0357251.1"/>
    <property type="gene ID" value="HanXRQr2_Chr08g0357251"/>
</dbReference>
<name>A0A9K3II38_HELAN</name>
<evidence type="ECO:0000313" key="2">
    <source>
        <dbReference type="Proteomes" id="UP000215914"/>
    </source>
</evidence>
<dbReference type="AlphaFoldDB" id="A0A9K3II38"/>
<keyword evidence="2" id="KW-1185">Reference proteome</keyword>
<reference evidence="1" key="1">
    <citation type="journal article" date="2017" name="Nature">
        <title>The sunflower genome provides insights into oil metabolism, flowering and Asterid evolution.</title>
        <authorList>
            <person name="Badouin H."/>
            <person name="Gouzy J."/>
            <person name="Grassa C.J."/>
            <person name="Murat F."/>
            <person name="Staton S.E."/>
            <person name="Cottret L."/>
            <person name="Lelandais-Briere C."/>
            <person name="Owens G.L."/>
            <person name="Carrere S."/>
            <person name="Mayjonade B."/>
            <person name="Legrand L."/>
            <person name="Gill N."/>
            <person name="Kane N.C."/>
            <person name="Bowers J.E."/>
            <person name="Hubner S."/>
            <person name="Bellec A."/>
            <person name="Berard A."/>
            <person name="Berges H."/>
            <person name="Blanchet N."/>
            <person name="Boniface M.C."/>
            <person name="Brunel D."/>
            <person name="Catrice O."/>
            <person name="Chaidir N."/>
            <person name="Claudel C."/>
            <person name="Donnadieu C."/>
            <person name="Faraut T."/>
            <person name="Fievet G."/>
            <person name="Helmstetter N."/>
            <person name="King M."/>
            <person name="Knapp S.J."/>
            <person name="Lai Z."/>
            <person name="Le Paslier M.C."/>
            <person name="Lippi Y."/>
            <person name="Lorenzon L."/>
            <person name="Mandel J.R."/>
            <person name="Marage G."/>
            <person name="Marchand G."/>
            <person name="Marquand E."/>
            <person name="Bret-Mestries E."/>
            <person name="Morien E."/>
            <person name="Nambeesan S."/>
            <person name="Nguyen T."/>
            <person name="Pegot-Espagnet P."/>
            <person name="Pouilly N."/>
            <person name="Raftis F."/>
            <person name="Sallet E."/>
            <person name="Schiex T."/>
            <person name="Thomas J."/>
            <person name="Vandecasteele C."/>
            <person name="Vares D."/>
            <person name="Vear F."/>
            <person name="Vautrin S."/>
            <person name="Crespi M."/>
            <person name="Mangin B."/>
            <person name="Burke J.M."/>
            <person name="Salse J."/>
            <person name="Munos S."/>
            <person name="Vincourt P."/>
            <person name="Rieseberg L.H."/>
            <person name="Langlade N.B."/>
        </authorList>
    </citation>
    <scope>NUCLEOTIDE SEQUENCE</scope>
    <source>
        <tissue evidence="1">Leaves</tissue>
    </source>
</reference>
<comment type="caution">
    <text evidence="1">The sequence shown here is derived from an EMBL/GenBank/DDBJ whole genome shotgun (WGS) entry which is preliminary data.</text>
</comment>
<organism evidence="1 2">
    <name type="scientific">Helianthus annuus</name>
    <name type="common">Common sunflower</name>
    <dbReference type="NCBI Taxonomy" id="4232"/>
    <lineage>
        <taxon>Eukaryota</taxon>
        <taxon>Viridiplantae</taxon>
        <taxon>Streptophyta</taxon>
        <taxon>Embryophyta</taxon>
        <taxon>Tracheophyta</taxon>
        <taxon>Spermatophyta</taxon>
        <taxon>Magnoliopsida</taxon>
        <taxon>eudicotyledons</taxon>
        <taxon>Gunneridae</taxon>
        <taxon>Pentapetalae</taxon>
        <taxon>asterids</taxon>
        <taxon>campanulids</taxon>
        <taxon>Asterales</taxon>
        <taxon>Asteraceae</taxon>
        <taxon>Asteroideae</taxon>
        <taxon>Heliantheae alliance</taxon>
        <taxon>Heliantheae</taxon>
        <taxon>Helianthus</taxon>
    </lineage>
</organism>
<evidence type="ECO:0000313" key="1">
    <source>
        <dbReference type="EMBL" id="KAF5796900.1"/>
    </source>
</evidence>
<gene>
    <name evidence="1" type="ORF">HanXRQr2_Chr08g0357251</name>
</gene>
<accession>A0A9K3II38</accession>
<sequence>MVLTGQWQPRGPRALRLWKATQVFLLKIMKNQPFLQQKENRLFRPLLAVSVSQHLLAV</sequence>
<reference evidence="1" key="2">
    <citation type="submission" date="2020-06" db="EMBL/GenBank/DDBJ databases">
        <title>Helianthus annuus Genome sequencing and assembly Release 2.</title>
        <authorList>
            <person name="Gouzy J."/>
            <person name="Langlade N."/>
            <person name="Munos S."/>
        </authorList>
    </citation>
    <scope>NUCLEOTIDE SEQUENCE</scope>
    <source>
        <tissue evidence="1">Leaves</tissue>
    </source>
</reference>
<protein>
    <submittedName>
        <fullName evidence="1">Uncharacterized protein</fullName>
    </submittedName>
</protein>